<gene>
    <name evidence="2" type="ORF">GCM10023323_47060</name>
</gene>
<dbReference type="Proteomes" id="UP001499878">
    <property type="component" value="Unassembled WGS sequence"/>
</dbReference>
<dbReference type="EMBL" id="BAABJR010000011">
    <property type="protein sequence ID" value="GAA5212170.1"/>
    <property type="molecule type" value="Genomic_DNA"/>
</dbReference>
<name>A0ABP9T9L6_9ACTN</name>
<sequence>MPPPPTRAAPGGTSQAVQALGEARLPAAVREAAYGEKGTCRGVSARSGWRVNGRHFRGQPIPRRSEDGHPPARPRPTTNKPRYAHPHRTPHRPPQALAYEWPPTPHPPPMPSLSD</sequence>
<feature type="compositionally biased region" description="Pro residues" evidence="1">
    <location>
        <begin position="102"/>
        <end position="115"/>
    </location>
</feature>
<accession>A0ABP9T9L6</accession>
<keyword evidence="3" id="KW-1185">Reference proteome</keyword>
<comment type="caution">
    <text evidence="2">The sequence shown here is derived from an EMBL/GenBank/DDBJ whole genome shotgun (WGS) entry which is preliminary data.</text>
</comment>
<feature type="compositionally biased region" description="Basic residues" evidence="1">
    <location>
        <begin position="82"/>
        <end position="91"/>
    </location>
</feature>
<evidence type="ECO:0000256" key="1">
    <source>
        <dbReference type="SAM" id="MobiDB-lite"/>
    </source>
</evidence>
<proteinExistence type="predicted"/>
<protein>
    <submittedName>
        <fullName evidence="2">Uncharacterized protein</fullName>
    </submittedName>
</protein>
<organism evidence="2 3">
    <name type="scientific">Streptomyces thinghirensis</name>
    <dbReference type="NCBI Taxonomy" id="551547"/>
    <lineage>
        <taxon>Bacteria</taxon>
        <taxon>Bacillati</taxon>
        <taxon>Actinomycetota</taxon>
        <taxon>Actinomycetes</taxon>
        <taxon>Kitasatosporales</taxon>
        <taxon>Streptomycetaceae</taxon>
        <taxon>Streptomyces</taxon>
    </lineage>
</organism>
<evidence type="ECO:0000313" key="2">
    <source>
        <dbReference type="EMBL" id="GAA5212170.1"/>
    </source>
</evidence>
<feature type="region of interest" description="Disordered" evidence="1">
    <location>
        <begin position="46"/>
        <end position="115"/>
    </location>
</feature>
<evidence type="ECO:0000313" key="3">
    <source>
        <dbReference type="Proteomes" id="UP001499878"/>
    </source>
</evidence>
<reference evidence="3" key="1">
    <citation type="journal article" date="2019" name="Int. J. Syst. Evol. Microbiol.">
        <title>The Global Catalogue of Microorganisms (GCM) 10K type strain sequencing project: providing services to taxonomists for standard genome sequencing and annotation.</title>
        <authorList>
            <consortium name="The Broad Institute Genomics Platform"/>
            <consortium name="The Broad Institute Genome Sequencing Center for Infectious Disease"/>
            <person name="Wu L."/>
            <person name="Ma J."/>
        </authorList>
    </citation>
    <scope>NUCLEOTIDE SEQUENCE [LARGE SCALE GENOMIC DNA]</scope>
    <source>
        <strain evidence="3">JCM 18306</strain>
    </source>
</reference>